<keyword evidence="1" id="KW-0472">Membrane</keyword>
<feature type="transmembrane region" description="Helical" evidence="1">
    <location>
        <begin position="76"/>
        <end position="93"/>
    </location>
</feature>
<protein>
    <submittedName>
        <fullName evidence="2">Uncharacterized protein</fullName>
    </submittedName>
</protein>
<name>M2RED5_COCSN</name>
<keyword evidence="1" id="KW-0812">Transmembrane</keyword>
<evidence type="ECO:0000313" key="3">
    <source>
        <dbReference type="Proteomes" id="UP000016934"/>
    </source>
</evidence>
<dbReference type="KEGG" id="bsc:COCSADRAFT_318069"/>
<organism evidence="2 3">
    <name type="scientific">Cochliobolus sativus (strain ND90Pr / ATCC 201652)</name>
    <name type="common">Common root rot and spot blotch fungus</name>
    <name type="synonym">Bipolaris sorokiniana</name>
    <dbReference type="NCBI Taxonomy" id="665912"/>
    <lineage>
        <taxon>Eukaryota</taxon>
        <taxon>Fungi</taxon>
        <taxon>Dikarya</taxon>
        <taxon>Ascomycota</taxon>
        <taxon>Pezizomycotina</taxon>
        <taxon>Dothideomycetes</taxon>
        <taxon>Pleosporomycetidae</taxon>
        <taxon>Pleosporales</taxon>
        <taxon>Pleosporineae</taxon>
        <taxon>Pleosporaceae</taxon>
        <taxon>Bipolaris</taxon>
    </lineage>
</organism>
<evidence type="ECO:0000313" key="2">
    <source>
        <dbReference type="EMBL" id="EMD65104.1"/>
    </source>
</evidence>
<keyword evidence="3" id="KW-1185">Reference proteome</keyword>
<dbReference type="GeneID" id="19136528"/>
<proteinExistence type="predicted"/>
<dbReference type="RefSeq" id="XP_007699598.1">
    <property type="nucleotide sequence ID" value="XM_007701408.1"/>
</dbReference>
<keyword evidence="1" id="KW-1133">Transmembrane helix</keyword>
<reference evidence="3" key="2">
    <citation type="journal article" date="2013" name="PLoS Genet.">
        <title>Comparative genome structure, secondary metabolite, and effector coding capacity across Cochliobolus pathogens.</title>
        <authorList>
            <person name="Condon B.J."/>
            <person name="Leng Y."/>
            <person name="Wu D."/>
            <person name="Bushley K.E."/>
            <person name="Ohm R.A."/>
            <person name="Otillar R."/>
            <person name="Martin J."/>
            <person name="Schackwitz W."/>
            <person name="Grimwood J."/>
            <person name="MohdZainudin N."/>
            <person name="Xue C."/>
            <person name="Wang R."/>
            <person name="Manning V.A."/>
            <person name="Dhillon B."/>
            <person name="Tu Z.J."/>
            <person name="Steffenson B.J."/>
            <person name="Salamov A."/>
            <person name="Sun H."/>
            <person name="Lowry S."/>
            <person name="LaButti K."/>
            <person name="Han J."/>
            <person name="Copeland A."/>
            <person name="Lindquist E."/>
            <person name="Barry K."/>
            <person name="Schmutz J."/>
            <person name="Baker S.E."/>
            <person name="Ciuffetti L.M."/>
            <person name="Grigoriev I.V."/>
            <person name="Zhong S."/>
            <person name="Turgeon B.G."/>
        </authorList>
    </citation>
    <scope>NUCLEOTIDE SEQUENCE [LARGE SCALE GENOMIC DNA]</scope>
    <source>
        <strain evidence="3">ND90Pr / ATCC 201652</strain>
    </source>
</reference>
<dbReference type="HOGENOM" id="CLU_1970370_0_0_1"/>
<reference evidence="2 3" key="1">
    <citation type="journal article" date="2012" name="PLoS Pathog.">
        <title>Diverse lifestyles and strategies of plant pathogenesis encoded in the genomes of eighteen Dothideomycetes fungi.</title>
        <authorList>
            <person name="Ohm R.A."/>
            <person name="Feau N."/>
            <person name="Henrissat B."/>
            <person name="Schoch C.L."/>
            <person name="Horwitz B.A."/>
            <person name="Barry K.W."/>
            <person name="Condon B.J."/>
            <person name="Copeland A.C."/>
            <person name="Dhillon B."/>
            <person name="Glaser F."/>
            <person name="Hesse C.N."/>
            <person name="Kosti I."/>
            <person name="LaButti K."/>
            <person name="Lindquist E.A."/>
            <person name="Lucas S."/>
            <person name="Salamov A.A."/>
            <person name="Bradshaw R.E."/>
            <person name="Ciuffetti L."/>
            <person name="Hamelin R.C."/>
            <person name="Kema G.H.J."/>
            <person name="Lawrence C."/>
            <person name="Scott J.A."/>
            <person name="Spatafora J.W."/>
            <person name="Turgeon B.G."/>
            <person name="de Wit P.J.G.M."/>
            <person name="Zhong S."/>
            <person name="Goodwin S.B."/>
            <person name="Grigoriev I.V."/>
        </authorList>
    </citation>
    <scope>NUCLEOTIDE SEQUENCE [LARGE SCALE GENOMIC DNA]</scope>
    <source>
        <strain evidence="3">ND90Pr / ATCC 201652</strain>
    </source>
</reference>
<evidence type="ECO:0000256" key="1">
    <source>
        <dbReference type="SAM" id="Phobius"/>
    </source>
</evidence>
<feature type="transmembrane region" description="Helical" evidence="1">
    <location>
        <begin position="39"/>
        <end position="56"/>
    </location>
</feature>
<gene>
    <name evidence="2" type="ORF">COCSADRAFT_318069</name>
</gene>
<dbReference type="Proteomes" id="UP000016934">
    <property type="component" value="Unassembled WGS sequence"/>
</dbReference>
<dbReference type="EMBL" id="KB445642">
    <property type="protein sequence ID" value="EMD65104.1"/>
    <property type="molecule type" value="Genomic_DNA"/>
</dbReference>
<dbReference type="AlphaFoldDB" id="M2RED5"/>
<sequence length="127" mass="14559">MAGTCIARHTLRIERPCYIQNAKRGMGKRKGYYTTRCHFFFYYFVSIFVLANCSLLSHEESRKKSMNQITTTYNSLSFVCVTISYFAILSLVIQDMKSSLPFLDEATIFFGPQKTPCHQIACARGIN</sequence>
<accession>M2RED5</accession>